<name>A0A813JD76_POLGL</name>
<comment type="caution">
    <text evidence="2">The sequence shown here is derived from an EMBL/GenBank/DDBJ whole genome shotgun (WGS) entry which is preliminary data.</text>
</comment>
<evidence type="ECO:0000313" key="2">
    <source>
        <dbReference type="EMBL" id="CAE8673896.1"/>
    </source>
</evidence>
<evidence type="ECO:0000256" key="1">
    <source>
        <dbReference type="SAM" id="MobiDB-lite"/>
    </source>
</evidence>
<organism evidence="2 3">
    <name type="scientific">Polarella glacialis</name>
    <name type="common">Dinoflagellate</name>
    <dbReference type="NCBI Taxonomy" id="89957"/>
    <lineage>
        <taxon>Eukaryota</taxon>
        <taxon>Sar</taxon>
        <taxon>Alveolata</taxon>
        <taxon>Dinophyceae</taxon>
        <taxon>Suessiales</taxon>
        <taxon>Suessiaceae</taxon>
        <taxon>Polarella</taxon>
    </lineage>
</organism>
<sequence length="160" mass="17166">MNPEGASAEELLWSLGVGSDLPAWLKELREKERVQGLNQESRASRQRVARPGLGPQLPRSGPSEGDSQELKQAPPAAASEAAAKPYAVPAVPSPYPSSSSTSRVASVDAPKVSEASPEELRVDPDDGKQYTLQGIRTKYQGHFSEDEIATYFDNDCAAVE</sequence>
<gene>
    <name evidence="2" type="ORF">PGLA2088_LOCUS18723</name>
</gene>
<reference evidence="2" key="1">
    <citation type="submission" date="2021-02" db="EMBL/GenBank/DDBJ databases">
        <authorList>
            <person name="Dougan E. K."/>
            <person name="Rhodes N."/>
            <person name="Thang M."/>
            <person name="Chan C."/>
        </authorList>
    </citation>
    <scope>NUCLEOTIDE SEQUENCE</scope>
</reference>
<feature type="region of interest" description="Disordered" evidence="1">
    <location>
        <begin position="33"/>
        <end position="129"/>
    </location>
</feature>
<protein>
    <submittedName>
        <fullName evidence="2">Uncharacterized protein</fullName>
    </submittedName>
</protein>
<feature type="compositionally biased region" description="Low complexity" evidence="1">
    <location>
        <begin position="73"/>
        <end position="109"/>
    </location>
</feature>
<proteinExistence type="predicted"/>
<feature type="non-terminal residue" evidence="2">
    <location>
        <position position="160"/>
    </location>
</feature>
<dbReference type="EMBL" id="CAJNNW010024723">
    <property type="protein sequence ID" value="CAE8673896.1"/>
    <property type="molecule type" value="Genomic_DNA"/>
</dbReference>
<dbReference type="Proteomes" id="UP000626109">
    <property type="component" value="Unassembled WGS sequence"/>
</dbReference>
<dbReference type="AlphaFoldDB" id="A0A813JD76"/>
<evidence type="ECO:0000313" key="3">
    <source>
        <dbReference type="Proteomes" id="UP000626109"/>
    </source>
</evidence>
<feature type="compositionally biased region" description="Basic and acidic residues" evidence="1">
    <location>
        <begin position="118"/>
        <end position="128"/>
    </location>
</feature>
<accession>A0A813JD76</accession>